<dbReference type="SUPFAM" id="SSF51735">
    <property type="entry name" value="NAD(P)-binding Rossmann-fold domains"/>
    <property type="match status" value="1"/>
</dbReference>
<dbReference type="InterPro" id="IPR002347">
    <property type="entry name" value="SDR_fam"/>
</dbReference>
<evidence type="ECO:0000256" key="3">
    <source>
        <dbReference type="RuleBase" id="RU000363"/>
    </source>
</evidence>
<dbReference type="Pfam" id="PF00106">
    <property type="entry name" value="adh_short"/>
    <property type="match status" value="1"/>
</dbReference>
<dbReference type="PRINTS" id="PR00081">
    <property type="entry name" value="GDHRDH"/>
</dbReference>
<dbReference type="PANTHER" id="PTHR43899">
    <property type="entry name" value="RH59310P"/>
    <property type="match status" value="1"/>
</dbReference>
<evidence type="ECO:0000256" key="4">
    <source>
        <dbReference type="SAM" id="Phobius"/>
    </source>
</evidence>
<keyword evidence="2" id="KW-0560">Oxidoreductase</keyword>
<reference evidence="5 6" key="2">
    <citation type="journal article" date="2022" name="Mol. Biol. Evol.">
        <title>Comparative Genomics Reveals Insights into the Divergent Evolution of Astigmatic Mites and Household Pest Adaptations.</title>
        <authorList>
            <person name="Xiong Q."/>
            <person name="Wan A.T."/>
            <person name="Liu X."/>
            <person name="Fung C.S."/>
            <person name="Xiao X."/>
            <person name="Malainual N."/>
            <person name="Hou J."/>
            <person name="Wang L."/>
            <person name="Wang M."/>
            <person name="Yang K.Y."/>
            <person name="Cui Y."/>
            <person name="Leung E.L."/>
            <person name="Nong W."/>
            <person name="Shin S.K."/>
            <person name="Au S.W."/>
            <person name="Jeong K.Y."/>
            <person name="Chew F.T."/>
            <person name="Hui J.H."/>
            <person name="Leung T.F."/>
            <person name="Tungtrongchitr A."/>
            <person name="Zhong N."/>
            <person name="Liu Z."/>
            <person name="Tsui S.K."/>
        </authorList>
    </citation>
    <scope>NUCLEOTIDE SEQUENCE [LARGE SCALE GENOMIC DNA]</scope>
    <source>
        <strain evidence="5">Derp</strain>
    </source>
</reference>
<dbReference type="Gene3D" id="3.40.50.720">
    <property type="entry name" value="NAD(P)-binding Rossmann-like Domain"/>
    <property type="match status" value="1"/>
</dbReference>
<dbReference type="EMBL" id="NJHN03000039">
    <property type="protein sequence ID" value="KAH9421660.1"/>
    <property type="molecule type" value="Genomic_DNA"/>
</dbReference>
<organism evidence="5 6">
    <name type="scientific">Dermatophagoides pteronyssinus</name>
    <name type="common">European house dust mite</name>
    <dbReference type="NCBI Taxonomy" id="6956"/>
    <lineage>
        <taxon>Eukaryota</taxon>
        <taxon>Metazoa</taxon>
        <taxon>Ecdysozoa</taxon>
        <taxon>Arthropoda</taxon>
        <taxon>Chelicerata</taxon>
        <taxon>Arachnida</taxon>
        <taxon>Acari</taxon>
        <taxon>Acariformes</taxon>
        <taxon>Sarcoptiformes</taxon>
        <taxon>Astigmata</taxon>
        <taxon>Psoroptidia</taxon>
        <taxon>Analgoidea</taxon>
        <taxon>Pyroglyphidae</taxon>
        <taxon>Dermatophagoidinae</taxon>
        <taxon>Dermatophagoides</taxon>
    </lineage>
</organism>
<gene>
    <name evidence="5" type="ORF">DERP_009065</name>
</gene>
<dbReference type="PANTHER" id="PTHR43899:SF13">
    <property type="entry name" value="RH59310P"/>
    <property type="match status" value="1"/>
</dbReference>
<feature type="transmembrane region" description="Helical" evidence="4">
    <location>
        <begin position="318"/>
        <end position="337"/>
    </location>
</feature>
<evidence type="ECO:0000313" key="5">
    <source>
        <dbReference type="EMBL" id="KAH9421660.1"/>
    </source>
</evidence>
<comment type="caution">
    <text evidence="5">The sequence shown here is derived from an EMBL/GenBank/DDBJ whole genome shotgun (WGS) entry which is preliminary data.</text>
</comment>
<evidence type="ECO:0000256" key="1">
    <source>
        <dbReference type="ARBA" id="ARBA00006484"/>
    </source>
</evidence>
<keyword evidence="4" id="KW-0812">Transmembrane</keyword>
<dbReference type="PRINTS" id="PR00080">
    <property type="entry name" value="SDRFAMILY"/>
</dbReference>
<protein>
    <recommendedName>
        <fullName evidence="7">Very-long-chain 3-oxoacyl-CoA reductase-like</fullName>
    </recommendedName>
</protein>
<keyword evidence="4" id="KW-1133">Transmembrane helix</keyword>
<feature type="transmembrane region" description="Helical" evidence="4">
    <location>
        <begin position="12"/>
        <end position="31"/>
    </location>
</feature>
<evidence type="ECO:0000313" key="6">
    <source>
        <dbReference type="Proteomes" id="UP000887458"/>
    </source>
</evidence>
<name>A0ABQ8JH02_DERPT</name>
<evidence type="ECO:0000256" key="2">
    <source>
        <dbReference type="ARBA" id="ARBA00023002"/>
    </source>
</evidence>
<dbReference type="InterPro" id="IPR051019">
    <property type="entry name" value="VLCFA-Steroid_DH"/>
</dbReference>
<accession>A0ABQ8JH02</accession>
<reference evidence="5 6" key="1">
    <citation type="journal article" date="2018" name="J. Allergy Clin. Immunol.">
        <title>High-quality assembly of Dermatophagoides pteronyssinus genome and transcriptome reveals a wide range of novel allergens.</title>
        <authorList>
            <person name="Liu X.Y."/>
            <person name="Yang K.Y."/>
            <person name="Wang M.Q."/>
            <person name="Kwok J.S."/>
            <person name="Zeng X."/>
            <person name="Yang Z."/>
            <person name="Xiao X.J."/>
            <person name="Lau C.P."/>
            <person name="Li Y."/>
            <person name="Huang Z.M."/>
            <person name="Ba J.G."/>
            <person name="Yim A.K."/>
            <person name="Ouyang C.Y."/>
            <person name="Ngai S.M."/>
            <person name="Chan T.F."/>
            <person name="Leung E.L."/>
            <person name="Liu L."/>
            <person name="Liu Z.G."/>
            <person name="Tsui S.K."/>
        </authorList>
    </citation>
    <scope>NUCLEOTIDE SEQUENCE [LARGE SCALE GENOMIC DNA]</scope>
    <source>
        <strain evidence="5">Derp</strain>
    </source>
</reference>
<evidence type="ECO:0008006" key="7">
    <source>
        <dbReference type="Google" id="ProtNLM"/>
    </source>
</evidence>
<keyword evidence="4" id="KW-0472">Membrane</keyword>
<keyword evidence="6" id="KW-1185">Reference proteome</keyword>
<comment type="similarity">
    <text evidence="1 3">Belongs to the short-chain dehydrogenases/reductases (SDR) family.</text>
</comment>
<sequence length="355" mass="41884">METTTTTALEYFGFIITWFIIIRIIIIKWLWQLLKYLWIFYLQNPQKHYQKYFQLSTSSSTTSASSTKSNGWSIITGGTDGIGLAYCKQLARFGYRLFIISRSIDKLESIRSELYEQYPQCPEIRIFQFDFSENFESINYDRLEIEIEKLSKINILINNVGISYHTTEYFTKILQQEPKFNEKIINVNIVSVLRLTLICLPKMIEQQQQQGIIINISSLSAICPMPLLSSYSASKACIDHFTQCLQLELQQQQEKYQPQIHLQSILPGFIATKMSKMLPSLTVPTANNYVQLSLLSIGHTNRTFVYFFHCLHNQLYQFFHYFSFINFYQIIAFKQMLKLRQKYLQKRKQQKQKIQ</sequence>
<dbReference type="Proteomes" id="UP000887458">
    <property type="component" value="Unassembled WGS sequence"/>
</dbReference>
<dbReference type="PIRSF" id="PIRSF000126">
    <property type="entry name" value="11-beta-HSD1"/>
    <property type="match status" value="1"/>
</dbReference>
<proteinExistence type="inferred from homology"/>
<dbReference type="InterPro" id="IPR036291">
    <property type="entry name" value="NAD(P)-bd_dom_sf"/>
</dbReference>